<dbReference type="EMBL" id="VDMD01000005">
    <property type="protein sequence ID" value="TRM65538.1"/>
    <property type="molecule type" value="Genomic_DNA"/>
</dbReference>
<reference evidence="1 2" key="1">
    <citation type="journal article" date="2019" name="New Phytol.">
        <title>Comparative genomics reveals unique wood-decay strategies and fruiting body development in the Schizophyllaceae.</title>
        <authorList>
            <person name="Almasi E."/>
            <person name="Sahu N."/>
            <person name="Krizsan K."/>
            <person name="Balint B."/>
            <person name="Kovacs G.M."/>
            <person name="Kiss B."/>
            <person name="Cseklye J."/>
            <person name="Drula E."/>
            <person name="Henrissat B."/>
            <person name="Nagy I."/>
            <person name="Chovatia M."/>
            <person name="Adam C."/>
            <person name="LaButti K."/>
            <person name="Lipzen A."/>
            <person name="Riley R."/>
            <person name="Grigoriev I.V."/>
            <person name="Nagy L.G."/>
        </authorList>
    </citation>
    <scope>NUCLEOTIDE SEQUENCE [LARGE SCALE GENOMIC DNA]</scope>
    <source>
        <strain evidence="1 2">NL-1724</strain>
    </source>
</reference>
<gene>
    <name evidence="1" type="ORF">BD626DRAFT_454424</name>
</gene>
<evidence type="ECO:0000313" key="1">
    <source>
        <dbReference type="EMBL" id="TRM65538.1"/>
    </source>
</evidence>
<comment type="caution">
    <text evidence="1">The sequence shown here is derived from an EMBL/GenBank/DDBJ whole genome shotgun (WGS) entry which is preliminary data.</text>
</comment>
<evidence type="ECO:0000313" key="2">
    <source>
        <dbReference type="Proteomes" id="UP000320762"/>
    </source>
</evidence>
<dbReference type="OrthoDB" id="3154249at2759"/>
<protein>
    <submittedName>
        <fullName evidence="1">Uncharacterized protein</fullName>
    </submittedName>
</protein>
<keyword evidence="2" id="KW-1185">Reference proteome</keyword>
<proteinExistence type="predicted"/>
<dbReference type="AlphaFoldDB" id="A0A550CL99"/>
<organism evidence="1 2">
    <name type="scientific">Schizophyllum amplum</name>
    <dbReference type="NCBI Taxonomy" id="97359"/>
    <lineage>
        <taxon>Eukaryota</taxon>
        <taxon>Fungi</taxon>
        <taxon>Dikarya</taxon>
        <taxon>Basidiomycota</taxon>
        <taxon>Agaricomycotina</taxon>
        <taxon>Agaricomycetes</taxon>
        <taxon>Agaricomycetidae</taxon>
        <taxon>Agaricales</taxon>
        <taxon>Schizophyllaceae</taxon>
        <taxon>Schizophyllum</taxon>
    </lineage>
</organism>
<name>A0A550CL99_9AGAR</name>
<accession>A0A550CL99</accession>
<dbReference type="Proteomes" id="UP000320762">
    <property type="component" value="Unassembled WGS sequence"/>
</dbReference>
<sequence>MPGVLPHRDAATRGSVCNNISNFSRIKAALPPRDPSNIIPAKATKAQAEPLAGSLPEQRASSTVLSPQSIFPTLDLPLPGAAPGGLLGDEIVYEYGQSVWVRNFRPQDCTWTDWIPGKVVKPTIFHGVAGTRARAYHVATSFADPVQQDYFPCLSEICAADAPCLPHSDVSQCMENWHTLNYVLVCIREEGTYLGIPINHIWIHATIVAWHSPTDVQIQCTFSPIAGRFFSARVVLPCTAKSIAACRGWGYHVMSANGRLLPPDSGSPSPPSSPSGYVAQIDYKPPKPWAHVGRENGDTGSVRVGPYELPTFACRKNTLVAGQYCVQQC</sequence>